<organism evidence="1 2">
    <name type="scientific">Mucilaginibacter boryungensis</name>
    <dbReference type="NCBI Taxonomy" id="768480"/>
    <lineage>
        <taxon>Bacteria</taxon>
        <taxon>Pseudomonadati</taxon>
        <taxon>Bacteroidota</taxon>
        <taxon>Sphingobacteriia</taxon>
        <taxon>Sphingobacteriales</taxon>
        <taxon>Sphingobacteriaceae</taxon>
        <taxon>Mucilaginibacter</taxon>
    </lineage>
</organism>
<evidence type="ECO:0000313" key="2">
    <source>
        <dbReference type="Proteomes" id="UP000632774"/>
    </source>
</evidence>
<accession>A0ABR9XLJ6</accession>
<protein>
    <submittedName>
        <fullName evidence="1">Uncharacterized protein</fullName>
    </submittedName>
</protein>
<sequence length="126" mass="14487">MDFNEIEWHDCVLRNIYIDRSNPGYQDIVKLSITTPDSKKLSITFEDVYHADLNLNFNVIAEETIRSAEINYSSDALKTIKEKWRQLSAEVSTLKQFEITTNSTNSTITVYALKCHIDHDDDLANA</sequence>
<dbReference type="Proteomes" id="UP000632774">
    <property type="component" value="Unassembled WGS sequence"/>
</dbReference>
<comment type="caution">
    <text evidence="1">The sequence shown here is derived from an EMBL/GenBank/DDBJ whole genome shotgun (WGS) entry which is preliminary data.</text>
</comment>
<keyword evidence="2" id="KW-1185">Reference proteome</keyword>
<dbReference type="EMBL" id="JADFFM010000002">
    <property type="protein sequence ID" value="MBE9668238.1"/>
    <property type="molecule type" value="Genomic_DNA"/>
</dbReference>
<name>A0ABR9XLJ6_9SPHI</name>
<proteinExistence type="predicted"/>
<gene>
    <name evidence="1" type="ORF">IRJ18_17845</name>
</gene>
<evidence type="ECO:0000313" key="1">
    <source>
        <dbReference type="EMBL" id="MBE9668238.1"/>
    </source>
</evidence>
<reference evidence="1 2" key="1">
    <citation type="submission" date="2020-10" db="EMBL/GenBank/DDBJ databases">
        <title>Mucilaginibacter mali sp. nov., isolated from rhizosphere soil of apple orchard.</title>
        <authorList>
            <person name="Lee J.-S."/>
            <person name="Kim H.S."/>
            <person name="Kim J.-S."/>
        </authorList>
    </citation>
    <scope>NUCLEOTIDE SEQUENCE [LARGE SCALE GENOMIC DNA]</scope>
    <source>
        <strain evidence="1 2">KCTC 23157</strain>
    </source>
</reference>
<dbReference type="RefSeq" id="WP_194107653.1">
    <property type="nucleotide sequence ID" value="NZ_JADFFM010000002.1"/>
</dbReference>